<dbReference type="PANTHER" id="PTHR23501:SF190">
    <property type="entry name" value="MAJOR FACILITATOR SUPERFAMILY MFS_1"/>
    <property type="match status" value="1"/>
</dbReference>
<feature type="transmembrane region" description="Helical" evidence="6">
    <location>
        <begin position="339"/>
        <end position="360"/>
    </location>
</feature>
<feature type="transmembrane region" description="Helical" evidence="6">
    <location>
        <begin position="312"/>
        <end position="332"/>
    </location>
</feature>
<dbReference type="InterPro" id="IPR020846">
    <property type="entry name" value="MFS_dom"/>
</dbReference>
<feature type="transmembrane region" description="Helical" evidence="6">
    <location>
        <begin position="12"/>
        <end position="37"/>
    </location>
</feature>
<organism evidence="8 9">
    <name type="scientific">Sporosarcina aquimarina</name>
    <dbReference type="NCBI Taxonomy" id="114975"/>
    <lineage>
        <taxon>Bacteria</taxon>
        <taxon>Bacillati</taxon>
        <taxon>Bacillota</taxon>
        <taxon>Bacilli</taxon>
        <taxon>Bacillales</taxon>
        <taxon>Caryophanaceae</taxon>
        <taxon>Sporosarcina</taxon>
    </lineage>
</organism>
<keyword evidence="2" id="KW-0813">Transport</keyword>
<evidence type="ECO:0000256" key="3">
    <source>
        <dbReference type="ARBA" id="ARBA00022692"/>
    </source>
</evidence>
<comment type="caution">
    <text evidence="8">The sequence shown here is derived from an EMBL/GenBank/DDBJ whole genome shotgun (WGS) entry which is preliminary data.</text>
</comment>
<reference evidence="8 9" key="1">
    <citation type="submission" date="2023-06" db="EMBL/GenBank/DDBJ databases">
        <title>Sporosarcina sp. nov., isolated from Korean traditional fermented seafood 'Jeotgal'.</title>
        <authorList>
            <person name="Yang A.-I."/>
            <person name="Shin N.-R."/>
        </authorList>
    </citation>
    <scope>NUCLEOTIDE SEQUENCE [LARGE SCALE GENOMIC DNA]</scope>
    <source>
        <strain evidence="8 9">KCTC3840</strain>
    </source>
</reference>
<dbReference type="InterPro" id="IPR011701">
    <property type="entry name" value="MFS"/>
</dbReference>
<feature type="transmembrane region" description="Helical" evidence="6">
    <location>
        <begin position="78"/>
        <end position="95"/>
    </location>
</feature>
<keyword evidence="9" id="KW-1185">Reference proteome</keyword>
<evidence type="ECO:0000256" key="4">
    <source>
        <dbReference type="ARBA" id="ARBA00022989"/>
    </source>
</evidence>
<dbReference type="CDD" id="cd17321">
    <property type="entry name" value="MFS_MMR_MDR_like"/>
    <property type="match status" value="1"/>
</dbReference>
<evidence type="ECO:0000256" key="6">
    <source>
        <dbReference type="SAM" id="Phobius"/>
    </source>
</evidence>
<dbReference type="PANTHER" id="PTHR23501">
    <property type="entry name" value="MAJOR FACILITATOR SUPERFAMILY"/>
    <property type="match status" value="1"/>
</dbReference>
<dbReference type="RefSeq" id="WP_317935630.1">
    <property type="nucleotide sequence ID" value="NZ_JAUBDH010000004.1"/>
</dbReference>
<feature type="transmembrane region" description="Helical" evidence="6">
    <location>
        <begin position="165"/>
        <end position="186"/>
    </location>
</feature>
<evidence type="ECO:0000313" key="9">
    <source>
        <dbReference type="Proteomes" id="UP001280629"/>
    </source>
</evidence>
<evidence type="ECO:0000259" key="7">
    <source>
        <dbReference type="PROSITE" id="PS50850"/>
    </source>
</evidence>
<feature type="transmembrane region" description="Helical" evidence="6">
    <location>
        <begin position="137"/>
        <end position="159"/>
    </location>
</feature>
<feature type="transmembrane region" description="Helical" evidence="6">
    <location>
        <begin position="229"/>
        <end position="252"/>
    </location>
</feature>
<dbReference type="SUPFAM" id="SSF103473">
    <property type="entry name" value="MFS general substrate transporter"/>
    <property type="match status" value="1"/>
</dbReference>
<feature type="domain" description="Major facilitator superfamily (MFS) profile" evidence="7">
    <location>
        <begin position="12"/>
        <end position="518"/>
    </location>
</feature>
<dbReference type="InterPro" id="IPR036259">
    <property type="entry name" value="MFS_trans_sf"/>
</dbReference>
<accession>A0ABU4FZE2</accession>
<keyword evidence="5 6" id="KW-0472">Membrane</keyword>
<proteinExistence type="predicted"/>
<dbReference type="Proteomes" id="UP001280629">
    <property type="component" value="Unassembled WGS sequence"/>
</dbReference>
<dbReference type="EMBL" id="JAUBDH010000004">
    <property type="protein sequence ID" value="MDW0110090.1"/>
    <property type="molecule type" value="Genomic_DNA"/>
</dbReference>
<evidence type="ECO:0000256" key="2">
    <source>
        <dbReference type="ARBA" id="ARBA00022448"/>
    </source>
</evidence>
<sequence length="543" mass="57769">MAVEKTSKVNLGFIILLVGVFMAALDNGIISAALTTINTSFGVDATQGSWGITLYTLGLAVMTPIVGKLADRYGRKKLFLIEIAIFTIGSLGVALSPNFTLFLAARLFQSFGGGGIFIIASSHVLSTFTKEKQGSMLGLLGGMNGIASVVGPNIGSFLIDITGNWHWLFLINVPIGIALVAVGYFSLHETKSYVMSKIDFLGISLLSFSILSVMFAINNIGRGGSFTEAIVKWSVLGLLILGVIIFTALIFVEKRNEKGDSIDPILPYSLLRKPTYAMTMVMGLLSGTFIGAIIFIPSFAQQILGISAAKSGYWMTPLALASGIGAGGGGYFVDKKGPVPTLIFAGIVGIIGFGGLGFFVDTKLLFIVFSVIAGIGFGFVLGAPLTVLTSNAAGNQKGSAIGTLSVARQVGLTISPAFFAAFIQMGFNKINNFIPQKLQEHGIDPDTLPEGAMEDLKGASYGELQSKIDQIPSPEVRDALHEAFQQAAHAAYQPIYLTTAVMAMLIIVIAVAFSKQYKKDAIESDRLEEQEKLKNNRSHTTNE</sequence>
<keyword evidence="4 6" id="KW-1133">Transmembrane helix</keyword>
<name>A0ABU4FZE2_9BACL</name>
<feature type="transmembrane region" description="Helical" evidence="6">
    <location>
        <begin position="495"/>
        <end position="513"/>
    </location>
</feature>
<feature type="transmembrane region" description="Helical" evidence="6">
    <location>
        <begin position="366"/>
        <end position="389"/>
    </location>
</feature>
<dbReference type="PROSITE" id="PS50850">
    <property type="entry name" value="MFS"/>
    <property type="match status" value="1"/>
</dbReference>
<protein>
    <submittedName>
        <fullName evidence="8">MFS transporter</fullName>
    </submittedName>
</protein>
<gene>
    <name evidence="8" type="ORF">QT716_08470</name>
</gene>
<evidence type="ECO:0000313" key="8">
    <source>
        <dbReference type="EMBL" id="MDW0110090.1"/>
    </source>
</evidence>
<comment type="subcellular location">
    <subcellularLocation>
        <location evidence="1">Cell membrane</location>
        <topology evidence="1">Multi-pass membrane protein</topology>
    </subcellularLocation>
</comment>
<feature type="transmembrane region" description="Helical" evidence="6">
    <location>
        <begin position="198"/>
        <end position="217"/>
    </location>
</feature>
<feature type="transmembrane region" description="Helical" evidence="6">
    <location>
        <begin position="276"/>
        <end position="300"/>
    </location>
</feature>
<dbReference type="Pfam" id="PF07690">
    <property type="entry name" value="MFS_1"/>
    <property type="match status" value="1"/>
</dbReference>
<feature type="transmembrane region" description="Helical" evidence="6">
    <location>
        <begin position="49"/>
        <end position="66"/>
    </location>
</feature>
<dbReference type="Gene3D" id="1.20.1720.10">
    <property type="entry name" value="Multidrug resistance protein D"/>
    <property type="match status" value="1"/>
</dbReference>
<evidence type="ECO:0000256" key="1">
    <source>
        <dbReference type="ARBA" id="ARBA00004651"/>
    </source>
</evidence>
<keyword evidence="3 6" id="KW-0812">Transmembrane</keyword>
<dbReference type="Gene3D" id="1.20.1250.20">
    <property type="entry name" value="MFS general substrate transporter like domains"/>
    <property type="match status" value="1"/>
</dbReference>
<evidence type="ECO:0000256" key="5">
    <source>
        <dbReference type="ARBA" id="ARBA00023136"/>
    </source>
</evidence>